<dbReference type="InterPro" id="IPR012394">
    <property type="entry name" value="Aldehyde_DH_NAD(P)"/>
</dbReference>
<dbReference type="Pfam" id="PF00171">
    <property type="entry name" value="Aldedh"/>
    <property type="match status" value="1"/>
</dbReference>
<feature type="domain" description="Aldehyde dehydrogenase" evidence="5">
    <location>
        <begin position="4"/>
        <end position="72"/>
    </location>
</feature>
<evidence type="ECO:0000256" key="2">
    <source>
        <dbReference type="ARBA" id="ARBA00023002"/>
    </source>
</evidence>
<dbReference type="AlphaFoldDB" id="A0A9P7FZM2"/>
<gene>
    <name evidence="6" type="ORF">DXG03_005762</name>
</gene>
<keyword evidence="7" id="KW-1185">Reference proteome</keyword>
<dbReference type="GO" id="GO:0006081">
    <property type="term" value="P:aldehyde metabolic process"/>
    <property type="evidence" value="ECO:0007669"/>
    <property type="project" value="InterPro"/>
</dbReference>
<accession>A0A9P7FZM2</accession>
<comment type="caution">
    <text evidence="6">The sequence shown here is derived from an EMBL/GenBank/DDBJ whole genome shotgun (WGS) entry which is preliminary data.</text>
</comment>
<protein>
    <recommendedName>
        <fullName evidence="5">Aldehyde dehydrogenase domain-containing protein</fullName>
    </recommendedName>
</protein>
<evidence type="ECO:0000256" key="1">
    <source>
        <dbReference type="ARBA" id="ARBA00009986"/>
    </source>
</evidence>
<dbReference type="Gene3D" id="3.40.309.10">
    <property type="entry name" value="Aldehyde Dehydrogenase, Chain A, domain 2"/>
    <property type="match status" value="1"/>
</dbReference>
<evidence type="ECO:0000313" key="7">
    <source>
        <dbReference type="Proteomes" id="UP000775547"/>
    </source>
</evidence>
<evidence type="ECO:0000256" key="3">
    <source>
        <dbReference type="PROSITE-ProRule" id="PRU10007"/>
    </source>
</evidence>
<sequence length="127" mass="13517">RITAAAAAKHLTPLTLELGGKSPLIVDGTFDISLAAKRLLWGKTNNAGQTCITPDYVLVLRDKQEAFVAALELAYHLFYPTGALNSASFGRIVPDFTEDTSVRPFINSSPLLSFPATMSSSTTGTGE</sequence>
<feature type="active site" evidence="3">
    <location>
        <position position="17"/>
    </location>
</feature>
<proteinExistence type="inferred from homology"/>
<evidence type="ECO:0000256" key="4">
    <source>
        <dbReference type="RuleBase" id="RU003345"/>
    </source>
</evidence>
<dbReference type="EMBL" id="JABCKV010000360">
    <property type="protein sequence ID" value="KAG5641214.1"/>
    <property type="molecule type" value="Genomic_DNA"/>
</dbReference>
<dbReference type="PANTHER" id="PTHR43570">
    <property type="entry name" value="ALDEHYDE DEHYDROGENASE"/>
    <property type="match status" value="1"/>
</dbReference>
<dbReference type="PANTHER" id="PTHR43570:SF16">
    <property type="entry name" value="ALDEHYDE DEHYDROGENASE TYPE III, ISOFORM Q"/>
    <property type="match status" value="1"/>
</dbReference>
<dbReference type="Proteomes" id="UP000775547">
    <property type="component" value="Unassembled WGS sequence"/>
</dbReference>
<dbReference type="InterPro" id="IPR029510">
    <property type="entry name" value="Ald_DH_CS_GLU"/>
</dbReference>
<feature type="non-terminal residue" evidence="6">
    <location>
        <position position="127"/>
    </location>
</feature>
<dbReference type="GO" id="GO:0004029">
    <property type="term" value="F:aldehyde dehydrogenase (NAD+) activity"/>
    <property type="evidence" value="ECO:0007669"/>
    <property type="project" value="TreeGrafter"/>
</dbReference>
<dbReference type="InterPro" id="IPR016163">
    <property type="entry name" value="Ald_DH_C"/>
</dbReference>
<comment type="similarity">
    <text evidence="1 4">Belongs to the aldehyde dehydrogenase family.</text>
</comment>
<dbReference type="PROSITE" id="PS00687">
    <property type="entry name" value="ALDEHYDE_DEHYDR_GLU"/>
    <property type="match status" value="1"/>
</dbReference>
<dbReference type="InterPro" id="IPR016161">
    <property type="entry name" value="Ald_DH/histidinol_DH"/>
</dbReference>
<dbReference type="GO" id="GO:0005737">
    <property type="term" value="C:cytoplasm"/>
    <property type="evidence" value="ECO:0007669"/>
    <property type="project" value="TreeGrafter"/>
</dbReference>
<reference evidence="6" key="2">
    <citation type="submission" date="2021-10" db="EMBL/GenBank/DDBJ databases">
        <title>Phylogenomics reveals ancestral predisposition of the termite-cultivated fungus Termitomyces towards a domesticated lifestyle.</title>
        <authorList>
            <person name="Auxier B."/>
            <person name="Grum-Grzhimaylo A."/>
            <person name="Cardenas M.E."/>
            <person name="Lodge J.D."/>
            <person name="Laessoe T."/>
            <person name="Pedersen O."/>
            <person name="Smith M.E."/>
            <person name="Kuyper T.W."/>
            <person name="Franco-Molano E.A."/>
            <person name="Baroni T.J."/>
            <person name="Aanen D.K."/>
        </authorList>
    </citation>
    <scope>NUCLEOTIDE SEQUENCE</scope>
    <source>
        <strain evidence="6">AP01</strain>
        <tissue evidence="6">Mycelium</tissue>
    </source>
</reference>
<name>A0A9P7FZM2_9AGAR</name>
<dbReference type="SUPFAM" id="SSF53720">
    <property type="entry name" value="ALDH-like"/>
    <property type="match status" value="1"/>
</dbReference>
<dbReference type="OrthoDB" id="440325at2759"/>
<dbReference type="Gene3D" id="3.40.605.10">
    <property type="entry name" value="Aldehyde Dehydrogenase, Chain A, domain 1"/>
    <property type="match status" value="1"/>
</dbReference>
<evidence type="ECO:0000259" key="5">
    <source>
        <dbReference type="Pfam" id="PF00171"/>
    </source>
</evidence>
<reference evidence="6" key="1">
    <citation type="submission" date="2020-07" db="EMBL/GenBank/DDBJ databases">
        <authorList>
            <person name="Nieuwenhuis M."/>
            <person name="Van De Peppel L.J.J."/>
        </authorList>
    </citation>
    <scope>NUCLEOTIDE SEQUENCE</scope>
    <source>
        <strain evidence="6">AP01</strain>
        <tissue evidence="6">Mycelium</tissue>
    </source>
</reference>
<dbReference type="InterPro" id="IPR016162">
    <property type="entry name" value="Ald_DH_N"/>
</dbReference>
<keyword evidence="2 4" id="KW-0560">Oxidoreductase</keyword>
<dbReference type="InterPro" id="IPR015590">
    <property type="entry name" value="Aldehyde_DH_dom"/>
</dbReference>
<evidence type="ECO:0000313" key="6">
    <source>
        <dbReference type="EMBL" id="KAG5641214.1"/>
    </source>
</evidence>
<organism evidence="6 7">
    <name type="scientific">Asterophora parasitica</name>
    <dbReference type="NCBI Taxonomy" id="117018"/>
    <lineage>
        <taxon>Eukaryota</taxon>
        <taxon>Fungi</taxon>
        <taxon>Dikarya</taxon>
        <taxon>Basidiomycota</taxon>
        <taxon>Agaricomycotina</taxon>
        <taxon>Agaricomycetes</taxon>
        <taxon>Agaricomycetidae</taxon>
        <taxon>Agaricales</taxon>
        <taxon>Tricholomatineae</taxon>
        <taxon>Lyophyllaceae</taxon>
        <taxon>Asterophora</taxon>
    </lineage>
</organism>